<organism evidence="4 6">
    <name type="scientific">Leclercia adecarboxylata</name>
    <dbReference type="NCBI Taxonomy" id="83655"/>
    <lineage>
        <taxon>Bacteria</taxon>
        <taxon>Pseudomonadati</taxon>
        <taxon>Pseudomonadota</taxon>
        <taxon>Gammaproteobacteria</taxon>
        <taxon>Enterobacterales</taxon>
        <taxon>Enterobacteriaceae</taxon>
        <taxon>Leclercia</taxon>
    </lineage>
</organism>
<dbReference type="STRING" id="83655.APT61_11885"/>
<dbReference type="EC" id="3.1.1.2" evidence="4"/>
<dbReference type="Proteomes" id="UP000310719">
    <property type="component" value="Chromosome"/>
</dbReference>
<dbReference type="AlphaFoldDB" id="A0A4V6JID0"/>
<gene>
    <name evidence="3" type="ORF">CRX53_08630</name>
    <name evidence="4" type="ORF">NCTC13032_03150</name>
</gene>
<proteinExistence type="predicted"/>
<dbReference type="InterPro" id="IPR000073">
    <property type="entry name" value="AB_hydrolase_1"/>
</dbReference>
<dbReference type="InterPro" id="IPR050266">
    <property type="entry name" value="AB_hydrolase_sf"/>
</dbReference>
<evidence type="ECO:0000313" key="4">
    <source>
        <dbReference type="EMBL" id="VTP67643.1"/>
    </source>
</evidence>
<name>A0A4V6JID0_9ENTR</name>
<evidence type="ECO:0000259" key="2">
    <source>
        <dbReference type="Pfam" id="PF00561"/>
    </source>
</evidence>
<reference evidence="3" key="2">
    <citation type="submission" date="2017-09" db="EMBL/GenBank/DDBJ databases">
        <title>FDA dAtabase for Regulatory Grade micrObial Sequences (FDA-ARGOS): Supporting development and validation of Infectious Disease Dx tests.</title>
        <authorList>
            <person name="Minogue T."/>
            <person name="Wolcott M."/>
            <person name="Wasieloski L."/>
            <person name="Aguilar W."/>
            <person name="Moore D."/>
            <person name="Tallon L.J."/>
            <person name="Sadzewicz L."/>
            <person name="Ott S."/>
            <person name="Zhao X."/>
            <person name="Nagaraj S."/>
            <person name="Vavikolanu K."/>
            <person name="Aluvathingal J."/>
            <person name="Nadendla S."/>
            <person name="Sichtig H."/>
        </authorList>
    </citation>
    <scope>NUCLEOTIDE SEQUENCE</scope>
    <source>
        <strain evidence="3">FDAARGOS_404</strain>
    </source>
</reference>
<evidence type="ECO:0000313" key="5">
    <source>
        <dbReference type="Proteomes" id="UP000222768"/>
    </source>
</evidence>
<dbReference type="SUPFAM" id="SSF53474">
    <property type="entry name" value="alpha/beta-Hydrolases"/>
    <property type="match status" value="1"/>
</dbReference>
<dbReference type="Pfam" id="PF00561">
    <property type="entry name" value="Abhydrolase_1"/>
    <property type="match status" value="1"/>
</dbReference>
<dbReference type="PANTHER" id="PTHR43798">
    <property type="entry name" value="MONOACYLGLYCEROL LIPASE"/>
    <property type="match status" value="1"/>
</dbReference>
<sequence>MAYAITDDGIEIYYEAKGQGLPVIFVSGYFGISDIWQAQTNALSEKFRTVSYDSRGYGRSAKPLPAEAYSIPRHADDLKAVIDAAGINGPAVLVSHSIGCNIISTFAVKYPQQVAGLVYTACYVDGKQMRDAGMSVEGVSEAVSTPSGAVAFYKPFGVTESVGAEAAKWATHALQANAAAFLNHEMADQYSAITAPALILQGENDAPNPLPFATALQQVLGGGAELKVLKGVNHFPPLEAPETVTAFVEEHVRKCFAD</sequence>
<accession>A0A4V6JID0</accession>
<feature type="domain" description="AB hydrolase-1" evidence="2">
    <location>
        <begin position="22"/>
        <end position="119"/>
    </location>
</feature>
<keyword evidence="1 4" id="KW-0378">Hydrolase</keyword>
<dbReference type="Proteomes" id="UP000222768">
    <property type="component" value="Unassembled WGS sequence"/>
</dbReference>
<dbReference type="EMBL" id="LR590464">
    <property type="protein sequence ID" value="VTP67643.1"/>
    <property type="molecule type" value="Genomic_DNA"/>
</dbReference>
<dbReference type="GO" id="GO:0004064">
    <property type="term" value="F:arylesterase activity"/>
    <property type="evidence" value="ECO:0007669"/>
    <property type="project" value="UniProtKB-EC"/>
</dbReference>
<dbReference type="Gene3D" id="3.40.50.1820">
    <property type="entry name" value="alpha/beta hydrolase"/>
    <property type="match status" value="1"/>
</dbReference>
<evidence type="ECO:0000313" key="3">
    <source>
        <dbReference type="EMBL" id="PHH04031.1"/>
    </source>
</evidence>
<dbReference type="EMBL" id="PDLK01000002">
    <property type="protein sequence ID" value="PHH04031.1"/>
    <property type="molecule type" value="Genomic_DNA"/>
</dbReference>
<reference evidence="5" key="1">
    <citation type="submission" date="2017-09" db="EMBL/GenBank/DDBJ databases">
        <title>FDA dAtabase for Regulatory Grade micrObial Sequences (FDA-ARGOS): Supporting development and validation of Infectious Disease Dx tests.</title>
        <authorList>
            <person name="Minogue T."/>
            <person name="Wolcott M."/>
            <person name="Wasieloski L."/>
            <person name="Aguilar W."/>
            <person name="Moore D."/>
            <person name="Tallon L."/>
            <person name="Sadzewicz L."/>
            <person name="Ott S."/>
            <person name="Zhao X."/>
            <person name="Nagaraj S."/>
            <person name="Vavikolanu K."/>
            <person name="Aluvathingal J."/>
            <person name="Nadendla S."/>
            <person name="Sichtig H."/>
        </authorList>
    </citation>
    <scope>NUCLEOTIDE SEQUENCE [LARGE SCALE GENOMIC DNA]</scope>
    <source>
        <strain evidence="5">FDAARGOS_404</strain>
    </source>
</reference>
<dbReference type="PANTHER" id="PTHR43798:SF31">
    <property type="entry name" value="AB HYDROLASE SUPERFAMILY PROTEIN YCLE"/>
    <property type="match status" value="1"/>
</dbReference>
<protein>
    <submittedName>
        <fullName evidence="3">Alpha/beta hydrolase</fullName>
    </submittedName>
    <submittedName>
        <fullName evidence="4">Arylesterase</fullName>
        <ecNumber evidence="4">3.1.1.2</ecNumber>
    </submittedName>
</protein>
<dbReference type="InterPro" id="IPR029058">
    <property type="entry name" value="AB_hydrolase_fold"/>
</dbReference>
<evidence type="ECO:0000256" key="1">
    <source>
        <dbReference type="ARBA" id="ARBA00022801"/>
    </source>
</evidence>
<dbReference type="GO" id="GO:0016020">
    <property type="term" value="C:membrane"/>
    <property type="evidence" value="ECO:0007669"/>
    <property type="project" value="TreeGrafter"/>
</dbReference>
<reference evidence="4 6" key="3">
    <citation type="submission" date="2019-05" db="EMBL/GenBank/DDBJ databases">
        <authorList>
            <consortium name="Pathogen Informatics"/>
        </authorList>
    </citation>
    <scope>NUCLEOTIDE SEQUENCE [LARGE SCALE GENOMIC DNA]</scope>
    <source>
        <strain evidence="4 6">NCTC13032</strain>
    </source>
</reference>
<evidence type="ECO:0000313" key="6">
    <source>
        <dbReference type="Proteomes" id="UP000310719"/>
    </source>
</evidence>
<dbReference type="RefSeq" id="WP_032617923.1">
    <property type="nucleotide sequence ID" value="NZ_CP083630.1"/>
</dbReference>